<accession>F0W2P3</accession>
<dbReference type="GO" id="GO:0006357">
    <property type="term" value="P:regulation of transcription by RNA polymerase II"/>
    <property type="evidence" value="ECO:0007669"/>
    <property type="project" value="InterPro"/>
</dbReference>
<keyword evidence="5 7" id="KW-0804">Transcription</keyword>
<gene>
    <name evidence="9" type="primary">AlNc14C10G1283</name>
    <name evidence="9" type="ORF">ALNC14_014720</name>
</gene>
<comment type="similarity">
    <text evidence="2 7">Belongs to the Mediator complex subunit 14 family.</text>
</comment>
<keyword evidence="4 7" id="KW-0010">Activator</keyword>
<evidence type="ECO:0000256" key="1">
    <source>
        <dbReference type="ARBA" id="ARBA00004123"/>
    </source>
</evidence>
<comment type="subunit">
    <text evidence="7">Component of the Mediator complex.</text>
</comment>
<reference evidence="9" key="2">
    <citation type="submission" date="2011-02" db="EMBL/GenBank/DDBJ databases">
        <authorList>
            <person name="MacLean D."/>
        </authorList>
    </citation>
    <scope>NUCLEOTIDE SEQUENCE</scope>
</reference>
<dbReference type="GO" id="GO:0016592">
    <property type="term" value="C:mediator complex"/>
    <property type="evidence" value="ECO:0007669"/>
    <property type="project" value="UniProtKB-UniRule"/>
</dbReference>
<dbReference type="GO" id="GO:0070847">
    <property type="term" value="C:core mediator complex"/>
    <property type="evidence" value="ECO:0007669"/>
    <property type="project" value="TreeGrafter"/>
</dbReference>
<protein>
    <recommendedName>
        <fullName evidence="7">Mediator of RNA polymerase II transcription subunit 14</fullName>
    </recommendedName>
    <alternativeName>
        <fullName evidence="7">Mediator complex subunit 14</fullName>
    </alternativeName>
</protein>
<evidence type="ECO:0000259" key="8">
    <source>
        <dbReference type="Pfam" id="PF08638"/>
    </source>
</evidence>
<comment type="function">
    <text evidence="7">Component of the Mediator complex, a coactivator involved in the regulated transcription of nearly all RNA polymerase II-dependent genes. Mediator functions as a bridge to convey information from gene-specific regulatory proteins to the basal RNA polymerase II transcription machinery. Mediator is recruited to promoters by direct interactions with regulatory proteins and serves as a scaffold for the assembly of a functional preinitiation complex with RNA polymerase II and the general transcription factors.</text>
</comment>
<dbReference type="InterPro" id="IPR013947">
    <property type="entry name" value="Mediator_Med14"/>
</dbReference>
<name>F0W2P3_9STRA</name>
<evidence type="ECO:0000313" key="9">
    <source>
        <dbReference type="EMBL" id="CCA15329.1"/>
    </source>
</evidence>
<evidence type="ECO:0000256" key="7">
    <source>
        <dbReference type="RuleBase" id="RU365082"/>
    </source>
</evidence>
<dbReference type="GO" id="GO:0003712">
    <property type="term" value="F:transcription coregulator activity"/>
    <property type="evidence" value="ECO:0007669"/>
    <property type="project" value="UniProtKB-UniRule"/>
</dbReference>
<evidence type="ECO:0000256" key="2">
    <source>
        <dbReference type="ARBA" id="ARBA00007813"/>
    </source>
</evidence>
<sequence length="1042" mass="119892">MSDFPPQRPKTIKTSELLHRGVDQQYENLRTLVQQLSTSREEERTQPLLTFLQQCKQQCTQLLSLTFWSHRHANVLKRSSQILQHAESYRNQTNETNDRLFFMHANLDRAKERMYDLSTAIDVLYKGSYLRLPSVIERAMYPREFPPHNLTKTADTLNNLIRYRLIQSNIPKQFTSISLDHGFVYFTCSGQFEIVFTLQGLQPDAVWHVVRVHTILTDVNALQQYQTHSSAFRIFQNSAPNPTQYAHIRNLLQTALNHAEEPFLEAFKLMKEFCASLALHILRSQAQLLLDGPWKHRLSTVYHRQGNMLDFMYWPHRCSASSQSQEVLERRKKASIPPFSTSGMSVRFSIGVGKQLVAVQLHPQLSVSISNRTEKILEMPTNMLEISAERLLLAAMKAHAKAFLEGFQRLLFRNMTKERGHCRLLSGQCVWIQREEGRLQIRNANVEGLCHCIELTFDIRQGKCIVSAPSTSMRSVLYQYTKSLEDALNTQCKLQMTEEPHRPADTHKSDQSKPFTLFLDHENALKTLQSLLCKALNELTLEECINGISSLKRLEVYRNIQIEWQRYKEVCMNDMEAITISENALFVQLLSLKHSNYYLIIEIDPIDRMDVSVPLDDDIDHYIHSPQFSLIQLNSELAGQQSAQFFHRFPPIRKQIIATTLRESFESANRSAKASLAANLNTFPCKKKCPFKAVQREENANIDLTRVLIHMIHQCHDRIQLHQCMSFARRRKARIRFTGSALSMGKSLGHQVVTFAFPEEKMLAMEIDLLSACLMSDSMELHARLRGVSMQPSASSLSLCIEKLRYVKENGDVVFRYKSNDSNSENPLENCLMEVANLIKPMCVLRSSLKQALALAHEDCHFFMEHADPFEIVLASKEKVNGACYRLKIQCKPKSGFVLAFTPITHPLLPFIQSAFNVHQDAVQLLEALERTAIPLGLLWELIQSPAALYYSSVSELKKAKGMVNRLEPRRLLFIPRSQTHVRLVYDHRSLLDIRFLKKRAVHVTMWRKDEFALAVIARNETIQNLEQFSAQLPEILSELAT</sequence>
<dbReference type="EMBL" id="FR824055">
    <property type="protein sequence ID" value="CCA15329.1"/>
    <property type="molecule type" value="Genomic_DNA"/>
</dbReference>
<keyword evidence="3 7" id="KW-0805">Transcription regulation</keyword>
<dbReference type="HOGENOM" id="CLU_275148_0_0_1"/>
<organism evidence="9">
    <name type="scientific">Albugo laibachii Nc14</name>
    <dbReference type="NCBI Taxonomy" id="890382"/>
    <lineage>
        <taxon>Eukaryota</taxon>
        <taxon>Sar</taxon>
        <taxon>Stramenopiles</taxon>
        <taxon>Oomycota</taxon>
        <taxon>Peronosporomycetes</taxon>
        <taxon>Albuginales</taxon>
        <taxon>Albuginaceae</taxon>
        <taxon>Albugo</taxon>
    </lineage>
</organism>
<dbReference type="AlphaFoldDB" id="F0W2P3"/>
<dbReference type="PANTHER" id="PTHR12809">
    <property type="entry name" value="MEDIATOR COMPLEX SUBUNIT"/>
    <property type="match status" value="1"/>
</dbReference>
<proteinExistence type="inferred from homology"/>
<feature type="domain" description="Mediator complex subunit MED14 N-terminal" evidence="8">
    <location>
        <begin position="12"/>
        <end position="199"/>
    </location>
</feature>
<dbReference type="PANTHER" id="PTHR12809:SF2">
    <property type="entry name" value="MEDIATOR OF RNA POLYMERASE II TRANSCRIPTION SUBUNIT 14"/>
    <property type="match status" value="1"/>
</dbReference>
<dbReference type="InterPro" id="IPR055122">
    <property type="entry name" value="Med14_N"/>
</dbReference>
<evidence type="ECO:0000256" key="5">
    <source>
        <dbReference type="ARBA" id="ARBA00023163"/>
    </source>
</evidence>
<comment type="subcellular location">
    <subcellularLocation>
        <location evidence="1 7">Nucleus</location>
    </subcellularLocation>
</comment>
<reference evidence="9" key="1">
    <citation type="journal article" date="2011" name="PLoS Biol.">
        <title>Gene gain and loss during evolution of obligate parasitism in the white rust pathogen of Arabidopsis thaliana.</title>
        <authorList>
            <person name="Kemen E."/>
            <person name="Gardiner A."/>
            <person name="Schultz-Larsen T."/>
            <person name="Kemen A.C."/>
            <person name="Balmuth A.L."/>
            <person name="Robert-Seilaniantz A."/>
            <person name="Bailey K."/>
            <person name="Holub E."/>
            <person name="Studholme D.J."/>
            <person name="Maclean D."/>
            <person name="Jones J.D."/>
        </authorList>
    </citation>
    <scope>NUCLEOTIDE SEQUENCE</scope>
</reference>
<evidence type="ECO:0000256" key="6">
    <source>
        <dbReference type="ARBA" id="ARBA00023242"/>
    </source>
</evidence>
<keyword evidence="6 7" id="KW-0539">Nucleus</keyword>
<evidence type="ECO:0000256" key="4">
    <source>
        <dbReference type="ARBA" id="ARBA00023159"/>
    </source>
</evidence>
<dbReference type="Pfam" id="PF08638">
    <property type="entry name" value="Med14"/>
    <property type="match status" value="1"/>
</dbReference>
<evidence type="ECO:0000256" key="3">
    <source>
        <dbReference type="ARBA" id="ARBA00023015"/>
    </source>
</evidence>